<accession>A0ABP9QJP2</accession>
<organism evidence="4 5">
    <name type="scientific">Pseudonocardia eucalypti</name>
    <dbReference type="NCBI Taxonomy" id="648755"/>
    <lineage>
        <taxon>Bacteria</taxon>
        <taxon>Bacillati</taxon>
        <taxon>Actinomycetota</taxon>
        <taxon>Actinomycetes</taxon>
        <taxon>Pseudonocardiales</taxon>
        <taxon>Pseudonocardiaceae</taxon>
        <taxon>Pseudonocardia</taxon>
    </lineage>
</organism>
<dbReference type="Proteomes" id="UP001428817">
    <property type="component" value="Unassembled WGS sequence"/>
</dbReference>
<feature type="domain" description="Mammalian cell entry C-terminal" evidence="3">
    <location>
        <begin position="121"/>
        <end position="294"/>
    </location>
</feature>
<evidence type="ECO:0000259" key="2">
    <source>
        <dbReference type="Pfam" id="PF02470"/>
    </source>
</evidence>
<reference evidence="5" key="1">
    <citation type="journal article" date="2019" name="Int. J. Syst. Evol. Microbiol.">
        <title>The Global Catalogue of Microorganisms (GCM) 10K type strain sequencing project: providing services to taxonomists for standard genome sequencing and annotation.</title>
        <authorList>
            <consortium name="The Broad Institute Genomics Platform"/>
            <consortium name="The Broad Institute Genome Sequencing Center for Infectious Disease"/>
            <person name="Wu L."/>
            <person name="Ma J."/>
        </authorList>
    </citation>
    <scope>NUCLEOTIDE SEQUENCE [LARGE SCALE GENOMIC DNA]</scope>
    <source>
        <strain evidence="5">JCM 18303</strain>
    </source>
</reference>
<keyword evidence="5" id="KW-1185">Reference proteome</keyword>
<dbReference type="EMBL" id="BAABJP010000029">
    <property type="protein sequence ID" value="GAA5163086.1"/>
    <property type="molecule type" value="Genomic_DNA"/>
</dbReference>
<keyword evidence="1" id="KW-0812">Transmembrane</keyword>
<keyword evidence="1" id="KW-0472">Membrane</keyword>
<evidence type="ECO:0000313" key="4">
    <source>
        <dbReference type="EMBL" id="GAA5163086.1"/>
    </source>
</evidence>
<dbReference type="RefSeq" id="WP_185060859.1">
    <property type="nucleotide sequence ID" value="NZ_BAABJP010000029.1"/>
</dbReference>
<sequence length="335" mass="35202">MRYTGESTASLARIGVLGAVALVGLAFLVLSWPRVTDLFGGRQFTAAFAEAGGISPGDPVVVSGVEVGRVTGVGLADDDVDVRFQVSDESVRLGDRTGAAIKAKTALGRNVLALSSAGVGSLADGAIIPTERTTPAYDITEALSHLTRDLTAVDTGEMAVSFGALSEVLDSSAPQLRPALDGMTRLSQVINDRDTQLSELLEHTAGVTAVLAARDGQLRALIADGEALFTELNQRRDDLGELLRSTTELADQLRGLVVDNRAQLGPALDEVNHLLDTLRTNKANIDKILTEAPTTVRQVGEFDSAFPGWSFNAPNVSPPTSFLPLLPSLMSGGTR</sequence>
<dbReference type="InterPro" id="IPR024516">
    <property type="entry name" value="Mce_C"/>
</dbReference>
<gene>
    <name evidence="4" type="ORF">GCM10023321_49420</name>
</gene>
<name>A0ABP9QJP2_9PSEU</name>
<dbReference type="PANTHER" id="PTHR33371:SF18">
    <property type="entry name" value="MCE-FAMILY PROTEIN MCE3C"/>
    <property type="match status" value="1"/>
</dbReference>
<dbReference type="PANTHER" id="PTHR33371">
    <property type="entry name" value="INTERMEMBRANE PHOSPHOLIPID TRANSPORT SYSTEM BINDING PROTEIN MLAD-RELATED"/>
    <property type="match status" value="1"/>
</dbReference>
<dbReference type="NCBIfam" id="TIGR00996">
    <property type="entry name" value="Mtu_fam_mce"/>
    <property type="match status" value="1"/>
</dbReference>
<proteinExistence type="predicted"/>
<dbReference type="PRINTS" id="PR01782">
    <property type="entry name" value="MCEVIRFACTOR"/>
</dbReference>
<evidence type="ECO:0000259" key="3">
    <source>
        <dbReference type="Pfam" id="PF11887"/>
    </source>
</evidence>
<dbReference type="InterPro" id="IPR005693">
    <property type="entry name" value="Mce"/>
</dbReference>
<comment type="caution">
    <text evidence="4">The sequence shown here is derived from an EMBL/GenBank/DDBJ whole genome shotgun (WGS) entry which is preliminary data.</text>
</comment>
<dbReference type="Pfam" id="PF11887">
    <property type="entry name" value="Mce4_CUP1"/>
    <property type="match status" value="1"/>
</dbReference>
<dbReference type="InterPro" id="IPR003399">
    <property type="entry name" value="Mce/MlaD"/>
</dbReference>
<evidence type="ECO:0000313" key="5">
    <source>
        <dbReference type="Proteomes" id="UP001428817"/>
    </source>
</evidence>
<keyword evidence="1" id="KW-1133">Transmembrane helix</keyword>
<evidence type="ECO:0000256" key="1">
    <source>
        <dbReference type="SAM" id="Phobius"/>
    </source>
</evidence>
<protein>
    <submittedName>
        <fullName evidence="4">MCE family protein</fullName>
    </submittedName>
</protein>
<feature type="domain" description="Mce/MlaD" evidence="2">
    <location>
        <begin position="41"/>
        <end position="115"/>
    </location>
</feature>
<dbReference type="Pfam" id="PF02470">
    <property type="entry name" value="MlaD"/>
    <property type="match status" value="1"/>
</dbReference>
<dbReference type="InterPro" id="IPR052336">
    <property type="entry name" value="MlaD_Phospholipid_Transporter"/>
</dbReference>
<feature type="transmembrane region" description="Helical" evidence="1">
    <location>
        <begin position="12"/>
        <end position="32"/>
    </location>
</feature>